<organism evidence="1 2">
    <name type="scientific">Natranaerobius thermophilus (strain ATCC BAA-1301 / DSM 18059 / JW/NM-WN-LF)</name>
    <dbReference type="NCBI Taxonomy" id="457570"/>
    <lineage>
        <taxon>Bacteria</taxon>
        <taxon>Bacillati</taxon>
        <taxon>Bacillota</taxon>
        <taxon>Clostridia</taxon>
        <taxon>Natranaerobiales</taxon>
        <taxon>Natranaerobiaceae</taxon>
        <taxon>Natranaerobius</taxon>
    </lineage>
</organism>
<dbReference type="EMBL" id="CP001034">
    <property type="protein sequence ID" value="ACB85092.1"/>
    <property type="molecule type" value="Genomic_DNA"/>
</dbReference>
<reference evidence="1 2" key="2">
    <citation type="journal article" date="2011" name="J. Bacteriol.">
        <title>Complete genome sequence of the anaerobic, halophilic alkalithermophile Natranaerobius thermophilus JW/NM-WN-LF.</title>
        <authorList>
            <person name="Zhao B."/>
            <person name="Mesbah N.M."/>
            <person name="Dalin E."/>
            <person name="Goodwin L."/>
            <person name="Nolan M."/>
            <person name="Pitluck S."/>
            <person name="Chertkov O."/>
            <person name="Brettin T.S."/>
            <person name="Han J."/>
            <person name="Larimer F.W."/>
            <person name="Land M.L."/>
            <person name="Hauser L."/>
            <person name="Kyrpides N."/>
            <person name="Wiegel J."/>
        </authorList>
    </citation>
    <scope>NUCLEOTIDE SEQUENCE [LARGE SCALE GENOMIC DNA]</scope>
    <source>
        <strain evidence="2">ATCC BAA-1301 / DSM 18059 / JW/NM-WN-LF</strain>
    </source>
</reference>
<dbReference type="RefSeq" id="WP_012447964.1">
    <property type="nucleotide sequence ID" value="NC_010718.1"/>
</dbReference>
<dbReference type="KEGG" id="nth:Nther_1511"/>
<dbReference type="HOGENOM" id="CLU_056139_0_0_9"/>
<name>B2A3Z0_NATTJ</name>
<dbReference type="STRING" id="457570.Nther_1511"/>
<dbReference type="OrthoDB" id="2111564at2"/>
<protein>
    <submittedName>
        <fullName evidence="1">Uncharacterized protein</fullName>
    </submittedName>
</protein>
<keyword evidence="2" id="KW-1185">Reference proteome</keyword>
<accession>B2A3Z0</accession>
<gene>
    <name evidence="1" type="ordered locus">Nther_1511</name>
</gene>
<evidence type="ECO:0000313" key="2">
    <source>
        <dbReference type="Proteomes" id="UP000001683"/>
    </source>
</evidence>
<dbReference type="eggNOG" id="ENOG5032R4N">
    <property type="taxonomic scope" value="Bacteria"/>
</dbReference>
<sequence length="353" mass="42392">MSYSILPKKHWKKHDYLLYSYDILGNMLRQADSKSLSTVKFNLKEDEVESFENAEDIFEWLDNNGYHKIALSQFTSHVFFSLLKDFCYYIYESISCSERGKVTVAYSLLRKPLRDNLLYLEWLLANNEEFYQKIMYQDIDEYDVSNRKVFTNERVKKIIKLASSKSYMGESLNTNNLIYKFRFESKEEMSLQKIWNRSMHIVTRSNNYRTERNNLNFIFANLDDWNKFWDYYYTVLPQLMAYVLEICEAIFLSILEVDEFNILLNRMIRLAKYSDVSEFIETSMFKNNPSNILEILDEQNASITFECELCNEVIELNKDILNQFIYNWFVTCTSCHGKHNICRYYTNFDVKEK</sequence>
<reference evidence="1 2" key="1">
    <citation type="submission" date="2008-04" db="EMBL/GenBank/DDBJ databases">
        <title>Complete sequence of chromosome of Natranaerobius thermophilus JW/NM-WN-LF.</title>
        <authorList>
            <consortium name="US DOE Joint Genome Institute"/>
            <person name="Copeland A."/>
            <person name="Lucas S."/>
            <person name="Lapidus A."/>
            <person name="Glavina del Rio T."/>
            <person name="Dalin E."/>
            <person name="Tice H."/>
            <person name="Bruce D."/>
            <person name="Goodwin L."/>
            <person name="Pitluck S."/>
            <person name="Chertkov O."/>
            <person name="Brettin T."/>
            <person name="Detter J.C."/>
            <person name="Han C."/>
            <person name="Kuske C.R."/>
            <person name="Schmutz J."/>
            <person name="Larimer F."/>
            <person name="Land M."/>
            <person name="Hauser L."/>
            <person name="Kyrpides N."/>
            <person name="Lykidis A."/>
            <person name="Mesbah N.M."/>
            <person name="Wiegel J."/>
        </authorList>
    </citation>
    <scope>NUCLEOTIDE SEQUENCE [LARGE SCALE GENOMIC DNA]</scope>
    <source>
        <strain evidence="2">ATCC BAA-1301 / DSM 18059 / JW/NM-WN-LF</strain>
    </source>
</reference>
<dbReference type="InParanoid" id="B2A3Z0"/>
<dbReference type="AlphaFoldDB" id="B2A3Z0"/>
<proteinExistence type="predicted"/>
<evidence type="ECO:0000313" key="1">
    <source>
        <dbReference type="EMBL" id="ACB85092.1"/>
    </source>
</evidence>
<dbReference type="Proteomes" id="UP000001683">
    <property type="component" value="Chromosome"/>
</dbReference>